<evidence type="ECO:0000313" key="1">
    <source>
        <dbReference type="EMBL" id="GGK98507.1"/>
    </source>
</evidence>
<evidence type="ECO:0000313" key="2">
    <source>
        <dbReference type="Proteomes" id="UP000638263"/>
    </source>
</evidence>
<name>A0A917VNC8_9NOCA</name>
<dbReference type="Proteomes" id="UP000638263">
    <property type="component" value="Unassembled WGS sequence"/>
</dbReference>
<dbReference type="InterPro" id="IPR011852">
    <property type="entry name" value="TRAP_TAXI"/>
</dbReference>
<sequence length="297" mass="30854">MLHLAAATVAFAAAACGGNAPHRIQLGSGLAGGLFHEFGNTLAEAAERSPTVRITPVPTAGSVKNLEMLASGGLDAALTLGDTAVATGTRGLAVGRLYETYIHLAVPIDSPVQHIGELRGARVDVGVAGSGAALTAERLFRTAGLELGIDITVYHRELSEAAAALASRTVDAIVWGAGVPTPGIAAPASIRLLDLGDWVQPIREQFGYPYDRVPVPANTYPGVAGFETVGVPVLILVTPDIADSIVVALAELLLHHSGTLVPERARGLQFFDRRWLVNTGSIPLHAAAASYYRSQHG</sequence>
<protein>
    <recommendedName>
        <fullName evidence="3">TAXI family TRAP transporter solute-binding subunit</fullName>
    </recommendedName>
</protein>
<dbReference type="SUPFAM" id="SSF53850">
    <property type="entry name" value="Periplasmic binding protein-like II"/>
    <property type="match status" value="1"/>
</dbReference>
<dbReference type="AlphaFoldDB" id="A0A917VNC8"/>
<dbReference type="Pfam" id="PF16868">
    <property type="entry name" value="NMT1_3"/>
    <property type="match status" value="1"/>
</dbReference>
<dbReference type="Gene3D" id="3.40.190.10">
    <property type="entry name" value="Periplasmic binding protein-like II"/>
    <property type="match status" value="2"/>
</dbReference>
<proteinExistence type="predicted"/>
<gene>
    <name evidence="1" type="ORF">GCM10011588_11360</name>
</gene>
<keyword evidence="2" id="KW-1185">Reference proteome</keyword>
<dbReference type="RefSeq" id="WP_058855374.1">
    <property type="nucleotide sequence ID" value="NZ_BMMH01000002.1"/>
</dbReference>
<organism evidence="1 2">
    <name type="scientific">Nocardia jinanensis</name>
    <dbReference type="NCBI Taxonomy" id="382504"/>
    <lineage>
        <taxon>Bacteria</taxon>
        <taxon>Bacillati</taxon>
        <taxon>Actinomycetota</taxon>
        <taxon>Actinomycetes</taxon>
        <taxon>Mycobacteriales</taxon>
        <taxon>Nocardiaceae</taxon>
        <taxon>Nocardia</taxon>
    </lineage>
</organism>
<accession>A0A917VNC8</accession>
<reference evidence="1" key="1">
    <citation type="journal article" date="2014" name="Int. J. Syst. Evol. Microbiol.">
        <title>Complete genome sequence of Corynebacterium casei LMG S-19264T (=DSM 44701T), isolated from a smear-ripened cheese.</title>
        <authorList>
            <consortium name="US DOE Joint Genome Institute (JGI-PGF)"/>
            <person name="Walter F."/>
            <person name="Albersmeier A."/>
            <person name="Kalinowski J."/>
            <person name="Ruckert C."/>
        </authorList>
    </citation>
    <scope>NUCLEOTIDE SEQUENCE</scope>
    <source>
        <strain evidence="1">CGMCC 4.3508</strain>
    </source>
</reference>
<reference evidence="1" key="2">
    <citation type="submission" date="2020-09" db="EMBL/GenBank/DDBJ databases">
        <authorList>
            <person name="Sun Q."/>
            <person name="Zhou Y."/>
        </authorList>
    </citation>
    <scope>NUCLEOTIDE SEQUENCE</scope>
    <source>
        <strain evidence="1">CGMCC 4.3508</strain>
    </source>
</reference>
<evidence type="ECO:0008006" key="3">
    <source>
        <dbReference type="Google" id="ProtNLM"/>
    </source>
</evidence>
<comment type="caution">
    <text evidence="1">The sequence shown here is derived from an EMBL/GenBank/DDBJ whole genome shotgun (WGS) entry which is preliminary data.</text>
</comment>
<dbReference type="EMBL" id="BMMH01000002">
    <property type="protein sequence ID" value="GGK98507.1"/>
    <property type="molecule type" value="Genomic_DNA"/>
</dbReference>
<dbReference type="PANTHER" id="PTHR42941">
    <property type="entry name" value="SLL1037 PROTEIN"/>
    <property type="match status" value="1"/>
</dbReference>
<dbReference type="NCBIfam" id="TIGR02122">
    <property type="entry name" value="TRAP_TAXI"/>
    <property type="match status" value="1"/>
</dbReference>
<dbReference type="PANTHER" id="PTHR42941:SF1">
    <property type="entry name" value="SLL1037 PROTEIN"/>
    <property type="match status" value="1"/>
</dbReference>